<gene>
    <name evidence="2" type="ORF">NCTC10343_01267</name>
</gene>
<evidence type="ECO:0000313" key="2">
    <source>
        <dbReference type="EMBL" id="SUA67374.1"/>
    </source>
</evidence>
<dbReference type="Proteomes" id="UP000254400">
    <property type="component" value="Unassembled WGS sequence"/>
</dbReference>
<dbReference type="AlphaFoldDB" id="A0A378XVE1"/>
<feature type="region of interest" description="Disordered" evidence="1">
    <location>
        <begin position="1"/>
        <end position="31"/>
    </location>
</feature>
<evidence type="ECO:0000256" key="1">
    <source>
        <dbReference type="SAM" id="MobiDB-lite"/>
    </source>
</evidence>
<name>A0A378XVE1_PAEPO</name>
<dbReference type="GeneID" id="93350064"/>
<sequence length="111" mass="12589">MIQYGFHPAPKPAKSKRVKLTQKQKGDISQQVDKQLKARSHGLCELCNAARATERSHLTGRPHLDEKTKVTDLIHLCTPCHDWLDETPEGIRSRNFIARAINTVLEHQATK</sequence>
<accession>A0A378XVE1</accession>
<proteinExistence type="predicted"/>
<protein>
    <recommendedName>
        <fullName evidence="4">HNH endonuclease</fullName>
    </recommendedName>
</protein>
<organism evidence="2 3">
    <name type="scientific">Paenibacillus polymyxa</name>
    <name type="common">Bacillus polymyxa</name>
    <dbReference type="NCBI Taxonomy" id="1406"/>
    <lineage>
        <taxon>Bacteria</taxon>
        <taxon>Bacillati</taxon>
        <taxon>Bacillota</taxon>
        <taxon>Bacilli</taxon>
        <taxon>Bacillales</taxon>
        <taxon>Paenibacillaceae</taxon>
        <taxon>Paenibacillus</taxon>
    </lineage>
</organism>
<dbReference type="EMBL" id="UGSC01000001">
    <property type="protein sequence ID" value="SUA67374.1"/>
    <property type="molecule type" value="Genomic_DNA"/>
</dbReference>
<evidence type="ECO:0008006" key="4">
    <source>
        <dbReference type="Google" id="ProtNLM"/>
    </source>
</evidence>
<reference evidence="2 3" key="1">
    <citation type="submission" date="2018-06" db="EMBL/GenBank/DDBJ databases">
        <authorList>
            <consortium name="Pathogen Informatics"/>
            <person name="Doyle S."/>
        </authorList>
    </citation>
    <scope>NUCLEOTIDE SEQUENCE [LARGE SCALE GENOMIC DNA]</scope>
    <source>
        <strain evidence="2 3">NCTC10343</strain>
    </source>
</reference>
<dbReference type="RefSeq" id="WP_019686460.1">
    <property type="nucleotide sequence ID" value="NZ_CP036496.1"/>
</dbReference>
<evidence type="ECO:0000313" key="3">
    <source>
        <dbReference type="Proteomes" id="UP000254400"/>
    </source>
</evidence>
<feature type="compositionally biased region" description="Basic residues" evidence="1">
    <location>
        <begin position="13"/>
        <end position="22"/>
    </location>
</feature>